<dbReference type="STRING" id="156994.SAMN04488028_103237"/>
<sequence length="299" mass="33474">MKHIYNPMGFLLITLLMLLGWQSKSQNRTETIAKKDNPYKVEKIKFKNDQGETVGIFDIEANNPFAKQVQAANAPAGSNASGRTTSQEIRVKDLVGNLENYLEKNDGDAIVEKARNKLKMIKNEKNEVCGLVYTLVLSDQEGVVGLDSRILKVNSQGNVTQTITLKHDARSAVIFEEGRIIGVVKGGIIDHDGHKFFKEGFVLIDLNSGKELLELPSDNQTVAITKTHIYKGLILVEFDRSDGVKYVAVDPIKRIVYIKELTLSERQNLVDLDKNGLIFNFPSGKARLEFKETFTSINY</sequence>
<evidence type="ECO:0000313" key="2">
    <source>
        <dbReference type="Proteomes" id="UP000184474"/>
    </source>
</evidence>
<reference evidence="2" key="1">
    <citation type="submission" date="2016-11" db="EMBL/GenBank/DDBJ databases">
        <authorList>
            <person name="Varghese N."/>
            <person name="Submissions S."/>
        </authorList>
    </citation>
    <scope>NUCLEOTIDE SEQUENCE [LARGE SCALE GENOMIC DNA]</scope>
    <source>
        <strain evidence="2">DSM 26134</strain>
    </source>
</reference>
<organism evidence="1 2">
    <name type="scientific">Reichenbachiella agariperforans</name>
    <dbReference type="NCBI Taxonomy" id="156994"/>
    <lineage>
        <taxon>Bacteria</taxon>
        <taxon>Pseudomonadati</taxon>
        <taxon>Bacteroidota</taxon>
        <taxon>Cytophagia</taxon>
        <taxon>Cytophagales</taxon>
        <taxon>Reichenbachiellaceae</taxon>
        <taxon>Reichenbachiella</taxon>
    </lineage>
</organism>
<name>A0A1M6QAD0_REIAG</name>
<keyword evidence="2" id="KW-1185">Reference proteome</keyword>
<dbReference type="RefSeq" id="WP_073122269.1">
    <property type="nucleotide sequence ID" value="NZ_FRAA01000003.1"/>
</dbReference>
<gene>
    <name evidence="1" type="ORF">SAMN04488028_103237</name>
</gene>
<dbReference type="Proteomes" id="UP000184474">
    <property type="component" value="Unassembled WGS sequence"/>
</dbReference>
<dbReference type="AlphaFoldDB" id="A0A1M6QAD0"/>
<dbReference type="EMBL" id="FRAA01000003">
    <property type="protein sequence ID" value="SHK17043.1"/>
    <property type="molecule type" value="Genomic_DNA"/>
</dbReference>
<proteinExistence type="predicted"/>
<protein>
    <submittedName>
        <fullName evidence="1">Uncharacterized protein</fullName>
    </submittedName>
</protein>
<evidence type="ECO:0000313" key="1">
    <source>
        <dbReference type="EMBL" id="SHK17043.1"/>
    </source>
</evidence>
<accession>A0A1M6QAD0</accession>